<feature type="compositionally biased region" description="Polar residues" evidence="1">
    <location>
        <begin position="334"/>
        <end position="343"/>
    </location>
</feature>
<feature type="region of interest" description="Disordered" evidence="1">
    <location>
        <begin position="303"/>
        <end position="357"/>
    </location>
</feature>
<reference evidence="2" key="1">
    <citation type="submission" date="2021-08" db="EMBL/GenBank/DDBJ databases">
        <title>Chromosome-Level Trichoderma cornu-damae using Hi-C Data.</title>
        <authorList>
            <person name="Kim C.S."/>
        </authorList>
    </citation>
    <scope>NUCLEOTIDE SEQUENCE</scope>
    <source>
        <strain evidence="2">KA19-0412C</strain>
    </source>
</reference>
<accession>A0A9P8U095</accession>
<name>A0A9P8U095_9HYPO</name>
<evidence type="ECO:0000313" key="3">
    <source>
        <dbReference type="Proteomes" id="UP000827724"/>
    </source>
</evidence>
<protein>
    <submittedName>
        <fullName evidence="2">Uncharacterized protein</fullName>
    </submittedName>
</protein>
<keyword evidence="3" id="KW-1185">Reference proteome</keyword>
<sequence>MSLRTEQLSRSSPESGPLSVCSVPQSDPRIAHEGRTRAPESDESAQAGPTAHIPRSALGEATAAALTFEDLVTQLFPDVPTRGESTQPNTKTPSLDIPRTDARFARSAAPSASTRPISPPASPKSSASTQIDLPVAREAVRAVEYEARETEAQEIEVPSTPPCPDARPQPSSTGALIESRTTIGAEAAGGYAQATPIPSINEITTALANASLSAPDVRILIASHHHPNRVNSSITHLPLKVREREMFGVCQSSQDASSRNSHEIQPGAWGISAQGDHNAVHLVEFLLLARQFHVRVYKARDAGAAKRVAHGTATAGDDSKSSKRRKLDSGSTGQGSIEKNTNLPEPEYSVASLRETS</sequence>
<feature type="region of interest" description="Disordered" evidence="1">
    <location>
        <begin position="77"/>
        <end position="133"/>
    </location>
</feature>
<feature type="compositionally biased region" description="Polar residues" evidence="1">
    <location>
        <begin position="1"/>
        <end position="14"/>
    </location>
</feature>
<feature type="region of interest" description="Disordered" evidence="1">
    <location>
        <begin position="147"/>
        <end position="173"/>
    </location>
</feature>
<dbReference type="Proteomes" id="UP000827724">
    <property type="component" value="Unassembled WGS sequence"/>
</dbReference>
<feature type="compositionally biased region" description="Polar residues" evidence="1">
    <location>
        <begin position="83"/>
        <end position="93"/>
    </location>
</feature>
<evidence type="ECO:0000256" key="1">
    <source>
        <dbReference type="SAM" id="MobiDB-lite"/>
    </source>
</evidence>
<organism evidence="2 3">
    <name type="scientific">Trichoderma cornu-damae</name>
    <dbReference type="NCBI Taxonomy" id="654480"/>
    <lineage>
        <taxon>Eukaryota</taxon>
        <taxon>Fungi</taxon>
        <taxon>Dikarya</taxon>
        <taxon>Ascomycota</taxon>
        <taxon>Pezizomycotina</taxon>
        <taxon>Sordariomycetes</taxon>
        <taxon>Hypocreomycetidae</taxon>
        <taxon>Hypocreales</taxon>
        <taxon>Hypocreaceae</taxon>
        <taxon>Trichoderma</taxon>
    </lineage>
</organism>
<comment type="caution">
    <text evidence="2">The sequence shown here is derived from an EMBL/GenBank/DDBJ whole genome shotgun (WGS) entry which is preliminary data.</text>
</comment>
<feature type="compositionally biased region" description="Low complexity" evidence="1">
    <location>
        <begin position="105"/>
        <end position="116"/>
    </location>
</feature>
<dbReference type="EMBL" id="JAIWOZ010000001">
    <property type="protein sequence ID" value="KAH6610344.1"/>
    <property type="molecule type" value="Genomic_DNA"/>
</dbReference>
<proteinExistence type="predicted"/>
<dbReference type="AlphaFoldDB" id="A0A9P8U095"/>
<evidence type="ECO:0000313" key="2">
    <source>
        <dbReference type="EMBL" id="KAH6610344.1"/>
    </source>
</evidence>
<feature type="compositionally biased region" description="Basic and acidic residues" evidence="1">
    <location>
        <begin position="29"/>
        <end position="40"/>
    </location>
</feature>
<gene>
    <name evidence="2" type="ORF">Trco_000364</name>
</gene>
<feature type="region of interest" description="Disordered" evidence="1">
    <location>
        <begin position="1"/>
        <end position="58"/>
    </location>
</feature>